<evidence type="ECO:0000256" key="5">
    <source>
        <dbReference type="PIRSR" id="PIRSR609662-50"/>
    </source>
</evidence>
<dbReference type="Pfam" id="PF06857">
    <property type="entry name" value="ACP"/>
    <property type="match status" value="1"/>
</dbReference>
<evidence type="ECO:0000256" key="3">
    <source>
        <dbReference type="ARBA" id="ARBA00022553"/>
    </source>
</evidence>
<keyword evidence="7" id="KW-1185">Reference proteome</keyword>
<dbReference type="Proteomes" id="UP000249299">
    <property type="component" value="Unassembled WGS sequence"/>
</dbReference>
<evidence type="ECO:0000256" key="4">
    <source>
        <dbReference type="NCBIfam" id="TIGR03130"/>
    </source>
</evidence>
<dbReference type="EMBL" id="NPEV01000009">
    <property type="protein sequence ID" value="RAI28524.1"/>
    <property type="molecule type" value="Genomic_DNA"/>
</dbReference>
<comment type="subcellular location">
    <subcellularLocation>
        <location evidence="1">Cytoplasm</location>
    </subcellularLocation>
</comment>
<accession>A0A327JSS7</accession>
<sequence>MALHTVEFDIKLNTGTITIDVPTHTGVVGSSDMEVLMEPKDLEGGVSVRIVTPVTGFDDLWKRVLDKFVNETALSDTRIEINDNNATPAVVLLRLRQAFSQATTD</sequence>
<proteinExistence type="inferred from homology"/>
<evidence type="ECO:0000313" key="7">
    <source>
        <dbReference type="Proteomes" id="UP000249299"/>
    </source>
</evidence>
<dbReference type="AlphaFoldDB" id="A0A327JSS7"/>
<dbReference type="RefSeq" id="WP_111433519.1">
    <property type="nucleotide sequence ID" value="NZ_JACIGG010000010.1"/>
</dbReference>
<dbReference type="GO" id="GO:0005737">
    <property type="term" value="C:cytoplasm"/>
    <property type="evidence" value="ECO:0007669"/>
    <property type="project" value="UniProtKB-SubCell"/>
</dbReference>
<name>A0A327JSS7_9HYPH</name>
<organism evidence="6 7">
    <name type="scientific">Rhodobium orientis</name>
    <dbReference type="NCBI Taxonomy" id="34017"/>
    <lineage>
        <taxon>Bacteria</taxon>
        <taxon>Pseudomonadati</taxon>
        <taxon>Pseudomonadota</taxon>
        <taxon>Alphaproteobacteria</taxon>
        <taxon>Hyphomicrobiales</taxon>
        <taxon>Rhodobiaceae</taxon>
        <taxon>Rhodobium</taxon>
    </lineage>
</organism>
<comment type="PTM">
    <text evidence="5">Covalently binds the prosthetic group of malonate decarboxylase.</text>
</comment>
<dbReference type="HAMAP" id="MF_00710">
    <property type="entry name" value="Malonate_deCO2ase_dsu"/>
    <property type="match status" value="1"/>
</dbReference>
<keyword evidence="3 5" id="KW-0597">Phosphoprotein</keyword>
<protein>
    <recommendedName>
        <fullName evidence="4">Malonate decarboxylase acyl carrier protein</fullName>
    </recommendedName>
</protein>
<evidence type="ECO:0000313" key="6">
    <source>
        <dbReference type="EMBL" id="RAI28524.1"/>
    </source>
</evidence>
<comment type="caution">
    <text evidence="6">The sequence shown here is derived from an EMBL/GenBank/DDBJ whole genome shotgun (WGS) entry which is preliminary data.</text>
</comment>
<reference evidence="6 7" key="1">
    <citation type="submission" date="2017-07" db="EMBL/GenBank/DDBJ databases">
        <title>Draft Genome Sequences of Select Purple Nonsulfur Bacteria.</title>
        <authorList>
            <person name="Lasarre B."/>
            <person name="Mckinlay J.B."/>
        </authorList>
    </citation>
    <scope>NUCLEOTIDE SEQUENCE [LARGE SCALE GENOMIC DNA]</scope>
    <source>
        <strain evidence="6 7">DSM 11290</strain>
    </source>
</reference>
<keyword evidence="2" id="KW-0963">Cytoplasm</keyword>
<evidence type="ECO:0000256" key="2">
    <source>
        <dbReference type="ARBA" id="ARBA00022490"/>
    </source>
</evidence>
<dbReference type="NCBIfam" id="TIGR03130">
    <property type="entry name" value="malonate_delta"/>
    <property type="match status" value="1"/>
</dbReference>
<gene>
    <name evidence="6" type="primary">mdcC</name>
    <name evidence="6" type="ORF">CH339_06490</name>
</gene>
<feature type="modified residue" description="O-(phosphoribosyl dephospho-coenzyme A)serine" evidence="5">
    <location>
        <position position="30"/>
    </location>
</feature>
<dbReference type="InterPro" id="IPR009662">
    <property type="entry name" value="Malonate_deCO2ase_dsu"/>
</dbReference>
<dbReference type="InterPro" id="IPR023439">
    <property type="entry name" value="Mal_deCO2ase/Cit_lyase_ACP"/>
</dbReference>
<dbReference type="OrthoDB" id="120290at2"/>
<evidence type="ECO:0000256" key="1">
    <source>
        <dbReference type="ARBA" id="ARBA00004496"/>
    </source>
</evidence>